<evidence type="ECO:0000256" key="6">
    <source>
        <dbReference type="ARBA" id="ARBA00023136"/>
    </source>
</evidence>
<evidence type="ECO:0000256" key="2">
    <source>
        <dbReference type="ARBA" id="ARBA00005262"/>
    </source>
</evidence>
<evidence type="ECO:0000256" key="5">
    <source>
        <dbReference type="ARBA" id="ARBA00022989"/>
    </source>
</evidence>
<keyword evidence="5 7" id="KW-1133">Transmembrane helix</keyword>
<accession>A0ABY4SCX8</accession>
<feature type="transmembrane region" description="Helical" evidence="7">
    <location>
        <begin position="76"/>
        <end position="105"/>
    </location>
</feature>
<proteinExistence type="inferred from homology"/>
<dbReference type="Pfam" id="PF02417">
    <property type="entry name" value="Chromate_transp"/>
    <property type="match status" value="1"/>
</dbReference>
<comment type="subcellular location">
    <subcellularLocation>
        <location evidence="1">Cell membrane</location>
        <topology evidence="1">Multi-pass membrane protein</topology>
    </subcellularLocation>
</comment>
<dbReference type="EMBL" id="CP097636">
    <property type="protein sequence ID" value="URI11176.1"/>
    <property type="molecule type" value="Genomic_DNA"/>
</dbReference>
<feature type="transmembrane region" description="Helical" evidence="7">
    <location>
        <begin position="117"/>
        <end position="140"/>
    </location>
</feature>
<dbReference type="Proteomes" id="UP001056201">
    <property type="component" value="Chromosome 2"/>
</dbReference>
<evidence type="ECO:0000256" key="4">
    <source>
        <dbReference type="ARBA" id="ARBA00022692"/>
    </source>
</evidence>
<organism evidence="8 9">
    <name type="scientific">Aquincola tertiaricarbonis</name>
    <dbReference type="NCBI Taxonomy" id="391953"/>
    <lineage>
        <taxon>Bacteria</taxon>
        <taxon>Pseudomonadati</taxon>
        <taxon>Pseudomonadota</taxon>
        <taxon>Betaproteobacteria</taxon>
        <taxon>Burkholderiales</taxon>
        <taxon>Sphaerotilaceae</taxon>
        <taxon>Aquincola</taxon>
    </lineage>
</organism>
<name>A0ABY4SCX8_AQUTE</name>
<gene>
    <name evidence="8" type="ORF">MW290_19650</name>
</gene>
<evidence type="ECO:0000256" key="1">
    <source>
        <dbReference type="ARBA" id="ARBA00004651"/>
    </source>
</evidence>
<evidence type="ECO:0000313" key="9">
    <source>
        <dbReference type="Proteomes" id="UP001056201"/>
    </source>
</evidence>
<keyword evidence="3" id="KW-1003">Cell membrane</keyword>
<keyword evidence="4 7" id="KW-0812">Transmembrane</keyword>
<evidence type="ECO:0000313" key="8">
    <source>
        <dbReference type="EMBL" id="URI11176.1"/>
    </source>
</evidence>
<reference evidence="8" key="1">
    <citation type="submission" date="2022-05" db="EMBL/GenBank/DDBJ databases">
        <title>An RpoN-dependent PEP-CTERM gene is involved in floc formation of an Aquincola tertiaricarbonis strain.</title>
        <authorList>
            <person name="Qiu D."/>
            <person name="Xia M."/>
        </authorList>
    </citation>
    <scope>NUCLEOTIDE SEQUENCE</scope>
    <source>
        <strain evidence="8">RN12</strain>
    </source>
</reference>
<evidence type="ECO:0000256" key="3">
    <source>
        <dbReference type="ARBA" id="ARBA00022475"/>
    </source>
</evidence>
<dbReference type="PANTHER" id="PTHR43663">
    <property type="entry name" value="CHROMATE TRANSPORT PROTEIN-RELATED"/>
    <property type="match status" value="1"/>
</dbReference>
<dbReference type="PANTHER" id="PTHR43663:SF1">
    <property type="entry name" value="CHROMATE TRANSPORTER"/>
    <property type="match status" value="1"/>
</dbReference>
<dbReference type="InterPro" id="IPR003370">
    <property type="entry name" value="Chromate_transpt"/>
</dbReference>
<dbReference type="InterPro" id="IPR052518">
    <property type="entry name" value="CHR_Transporter"/>
</dbReference>
<keyword evidence="9" id="KW-1185">Reference proteome</keyword>
<evidence type="ECO:0000256" key="7">
    <source>
        <dbReference type="SAM" id="Phobius"/>
    </source>
</evidence>
<protein>
    <submittedName>
        <fullName evidence="8">Chromate transporter</fullName>
    </submittedName>
</protein>
<comment type="similarity">
    <text evidence="2">Belongs to the chromate ion transporter (CHR) (TC 2.A.51) family.</text>
</comment>
<keyword evidence="6 7" id="KW-0472">Membrane</keyword>
<sequence>MSWLVGTHGLSVADWLGVFTQFMLLSMLAIGGAIATAPDMHRYLVNEHGWLTDAQFTSSVALAQAAPGPNVLFIPVLGYGVGGLLGAAVMLLASLLPSTVLALTATRWGTQRRDTRGVRAFVAGMAPVTLGLLLSTGWVLTEPSRGHLGAMLLVGVTVLVMWRTKISPIWMVALGALVGVMGLA</sequence>
<feature type="transmembrane region" description="Helical" evidence="7">
    <location>
        <begin position="12"/>
        <end position="35"/>
    </location>
</feature>
<dbReference type="RefSeq" id="WP_250199376.1">
    <property type="nucleotide sequence ID" value="NZ_CP097636.1"/>
</dbReference>